<name>A0A0G0ZMV3_9BACT</name>
<protein>
    <submittedName>
        <fullName evidence="1">Uncharacterized protein</fullName>
    </submittedName>
</protein>
<comment type="caution">
    <text evidence="1">The sequence shown here is derived from an EMBL/GenBank/DDBJ whole genome shotgun (WGS) entry which is preliminary data.</text>
</comment>
<dbReference type="AlphaFoldDB" id="A0A0G0ZMV3"/>
<dbReference type="Proteomes" id="UP000034753">
    <property type="component" value="Unassembled WGS sequence"/>
</dbReference>
<gene>
    <name evidence="1" type="ORF">UU67_C0003G0030</name>
</gene>
<sequence>MGNKINTSGLKKDKLLQKCELLMVRGIDSASDVSEQLNVSYNTAKSYIEIVRGRWQDYHTVEELQAKRKELIKKTEAIINESWELKNGAKNTLEATGALRTALMAIERLQKLHGIDDVPPQPELPKEAQISQLANTLNTTLSPKAKQMVLDSIKKAIRLQKQTQQN</sequence>
<accession>A0A0G0ZMV3</accession>
<dbReference type="EMBL" id="LCBN01000003">
    <property type="protein sequence ID" value="KKS14308.1"/>
    <property type="molecule type" value="Genomic_DNA"/>
</dbReference>
<organism evidence="1 2">
    <name type="scientific">Candidatus Daviesbacteria bacterium GW2011_GWB1_41_5</name>
    <dbReference type="NCBI Taxonomy" id="1618429"/>
    <lineage>
        <taxon>Bacteria</taxon>
        <taxon>Candidatus Daviesiibacteriota</taxon>
    </lineage>
</organism>
<evidence type="ECO:0000313" key="2">
    <source>
        <dbReference type="Proteomes" id="UP000034753"/>
    </source>
</evidence>
<evidence type="ECO:0000313" key="1">
    <source>
        <dbReference type="EMBL" id="KKS14308.1"/>
    </source>
</evidence>
<proteinExistence type="predicted"/>
<reference evidence="1 2" key="1">
    <citation type="journal article" date="2015" name="Nature">
        <title>rRNA introns, odd ribosomes, and small enigmatic genomes across a large radiation of phyla.</title>
        <authorList>
            <person name="Brown C.T."/>
            <person name="Hug L.A."/>
            <person name="Thomas B.C."/>
            <person name="Sharon I."/>
            <person name="Castelle C.J."/>
            <person name="Singh A."/>
            <person name="Wilkins M.J."/>
            <person name="Williams K.H."/>
            <person name="Banfield J.F."/>
        </authorList>
    </citation>
    <scope>NUCLEOTIDE SEQUENCE [LARGE SCALE GENOMIC DNA]</scope>
</reference>